<dbReference type="Gene3D" id="1.20.1530.20">
    <property type="match status" value="1"/>
</dbReference>
<feature type="transmembrane region" description="Helical" evidence="8">
    <location>
        <begin position="235"/>
        <end position="256"/>
    </location>
</feature>
<proteinExistence type="inferred from homology"/>
<gene>
    <name evidence="9" type="ORF">KK103_04895</name>
</gene>
<evidence type="ECO:0000313" key="10">
    <source>
        <dbReference type="Proteomes" id="UP000709437"/>
    </source>
</evidence>
<accession>A0A9Q2W1E3</accession>
<comment type="subcellular location">
    <subcellularLocation>
        <location evidence="1">Cell membrane</location>
        <topology evidence="1">Multi-pass membrane protein</topology>
    </subcellularLocation>
</comment>
<feature type="transmembrane region" description="Helical" evidence="8">
    <location>
        <begin position="268"/>
        <end position="290"/>
    </location>
</feature>
<evidence type="ECO:0008006" key="11">
    <source>
        <dbReference type="Google" id="ProtNLM"/>
    </source>
</evidence>
<feature type="transmembrane region" description="Helical" evidence="8">
    <location>
        <begin position="176"/>
        <end position="196"/>
    </location>
</feature>
<dbReference type="RefSeq" id="WP_214562467.1">
    <property type="nucleotide sequence ID" value="NZ_JAHEWX010000004.1"/>
</dbReference>
<feature type="transmembrane region" description="Helical" evidence="8">
    <location>
        <begin position="12"/>
        <end position="35"/>
    </location>
</feature>
<feature type="transmembrane region" description="Helical" evidence="8">
    <location>
        <begin position="41"/>
        <end position="63"/>
    </location>
</feature>
<feature type="transmembrane region" description="Helical" evidence="8">
    <location>
        <begin position="75"/>
        <end position="99"/>
    </location>
</feature>
<dbReference type="EMBL" id="JAHEWX010000004">
    <property type="protein sequence ID" value="MBT1541091.1"/>
    <property type="molecule type" value="Genomic_DNA"/>
</dbReference>
<evidence type="ECO:0000256" key="8">
    <source>
        <dbReference type="SAM" id="Phobius"/>
    </source>
</evidence>
<feature type="transmembrane region" description="Helical" evidence="8">
    <location>
        <begin position="105"/>
        <end position="124"/>
    </location>
</feature>
<dbReference type="GO" id="GO:0015297">
    <property type="term" value="F:antiporter activity"/>
    <property type="evidence" value="ECO:0007669"/>
    <property type="project" value="InterPro"/>
</dbReference>
<comment type="caution">
    <text evidence="9">The sequence shown here is derived from an EMBL/GenBank/DDBJ whole genome shotgun (WGS) entry which is preliminary data.</text>
</comment>
<keyword evidence="5 8" id="KW-0812">Transmembrane</keyword>
<evidence type="ECO:0000313" key="9">
    <source>
        <dbReference type="EMBL" id="MBT1541091.1"/>
    </source>
</evidence>
<dbReference type="PANTHER" id="PTHR43057:SF1">
    <property type="entry name" value="ARSENICAL-RESISTANCE PROTEIN 3"/>
    <property type="match status" value="1"/>
</dbReference>
<evidence type="ECO:0000256" key="3">
    <source>
        <dbReference type="ARBA" id="ARBA00022448"/>
    </source>
</evidence>
<feature type="transmembrane region" description="Helical" evidence="8">
    <location>
        <begin position="136"/>
        <end position="156"/>
    </location>
</feature>
<evidence type="ECO:0000256" key="5">
    <source>
        <dbReference type="ARBA" id="ARBA00022692"/>
    </source>
</evidence>
<dbReference type="InterPro" id="IPR004706">
    <property type="entry name" value="Arsenical-R_Acr3"/>
</dbReference>
<protein>
    <recommendedName>
        <fullName evidence="11">Arsenic resistance protein</fullName>
    </recommendedName>
</protein>
<sequence length="340" mass="35789">MPARRPARPAGARLWATPAIVGGAILLGSVIGGVSPSSGDVMGSVVDLLVITLVVALFVDVPLHRLPRTPGAWKVIGIAWSMNFLLAPLVAFLLTRVALPGHPAVQLGVMLYFLAPCTDWFLAFTRLSDGDTAVGATLLPINMVTQLLLFPVWITVLGGNTGIDAVGTVGTLLQWFVLPVAIAVAIRLGIALLPTGTRARAAALPGRAIPWIVGAMVAGLFASHIRLLLANLPVFVAVLGCAVVFFAVMYVAAESASRLAALSYPRTALLAMTTAARNAPLMIGLTSAALPHQPLVTTAIVVGMLVEFPHLLAVRHLLLRRRRGQRTGRRLRGTAAWGHP</sequence>
<reference evidence="9" key="1">
    <citation type="submission" date="2021-05" db="EMBL/GenBank/DDBJ databases">
        <title>Whole genome sequence of Curtobacterium flaccumfaciens pv. flaccumfaciens strain CFBP 3417.</title>
        <authorList>
            <person name="Osdaghi E."/>
            <person name="Taghouti G."/>
            <person name="Portier P."/>
            <person name="Fazliarab A."/>
            <person name="Taghavi S.M."/>
            <person name="Briand M."/>
            <person name="Le-Saux M."/>
            <person name="Jacques M.-A."/>
        </authorList>
    </citation>
    <scope>NUCLEOTIDE SEQUENCE</scope>
    <source>
        <strain evidence="9">CFBP 3417</strain>
    </source>
</reference>
<comment type="similarity">
    <text evidence="2">Belongs to the arsenical resistance-3 (ACR3) (TC 2.A.59) family.</text>
</comment>
<dbReference type="GO" id="GO:0015104">
    <property type="term" value="F:antimonite transmembrane transporter activity"/>
    <property type="evidence" value="ECO:0007669"/>
    <property type="project" value="TreeGrafter"/>
</dbReference>
<dbReference type="GO" id="GO:0005886">
    <property type="term" value="C:plasma membrane"/>
    <property type="evidence" value="ECO:0007669"/>
    <property type="project" value="UniProtKB-SubCell"/>
</dbReference>
<dbReference type="GO" id="GO:0015105">
    <property type="term" value="F:arsenite transmembrane transporter activity"/>
    <property type="evidence" value="ECO:0007669"/>
    <property type="project" value="TreeGrafter"/>
</dbReference>
<feature type="transmembrane region" description="Helical" evidence="8">
    <location>
        <begin position="208"/>
        <end position="229"/>
    </location>
</feature>
<organism evidence="9 10">
    <name type="scientific">Curtobacterium flaccumfaciens pv. flaccumfaciens</name>
    <dbReference type="NCBI Taxonomy" id="138532"/>
    <lineage>
        <taxon>Bacteria</taxon>
        <taxon>Bacillati</taxon>
        <taxon>Actinomycetota</taxon>
        <taxon>Actinomycetes</taxon>
        <taxon>Micrococcales</taxon>
        <taxon>Microbacteriaceae</taxon>
        <taxon>Curtobacterium</taxon>
    </lineage>
</organism>
<dbReference type="InterPro" id="IPR002657">
    <property type="entry name" value="BilAc:Na_symport/Acr3"/>
</dbReference>
<keyword evidence="3" id="KW-0813">Transport</keyword>
<dbReference type="Pfam" id="PF01758">
    <property type="entry name" value="SBF"/>
    <property type="match status" value="1"/>
</dbReference>
<dbReference type="Proteomes" id="UP000709437">
    <property type="component" value="Unassembled WGS sequence"/>
</dbReference>
<dbReference type="InterPro" id="IPR038770">
    <property type="entry name" value="Na+/solute_symporter_sf"/>
</dbReference>
<evidence type="ECO:0000256" key="4">
    <source>
        <dbReference type="ARBA" id="ARBA00022475"/>
    </source>
</evidence>
<keyword evidence="7 8" id="KW-0472">Membrane</keyword>
<evidence type="ECO:0000256" key="6">
    <source>
        <dbReference type="ARBA" id="ARBA00022989"/>
    </source>
</evidence>
<dbReference type="PANTHER" id="PTHR43057">
    <property type="entry name" value="ARSENITE EFFLUX TRANSPORTER"/>
    <property type="match status" value="1"/>
</dbReference>
<feature type="transmembrane region" description="Helical" evidence="8">
    <location>
        <begin position="296"/>
        <end position="319"/>
    </location>
</feature>
<dbReference type="AlphaFoldDB" id="A0A9Q2W1E3"/>
<keyword evidence="4" id="KW-1003">Cell membrane</keyword>
<evidence type="ECO:0000256" key="1">
    <source>
        <dbReference type="ARBA" id="ARBA00004651"/>
    </source>
</evidence>
<keyword evidence="6 8" id="KW-1133">Transmembrane helix</keyword>
<name>A0A9Q2W1E3_9MICO</name>
<evidence type="ECO:0000256" key="2">
    <source>
        <dbReference type="ARBA" id="ARBA00010110"/>
    </source>
</evidence>
<evidence type="ECO:0000256" key="7">
    <source>
        <dbReference type="ARBA" id="ARBA00023136"/>
    </source>
</evidence>